<dbReference type="Proteomes" id="UP000321595">
    <property type="component" value="Chromosome"/>
</dbReference>
<name>A0A5B8XVN0_9DELT</name>
<evidence type="ECO:0000256" key="3">
    <source>
        <dbReference type="ARBA" id="ARBA00022801"/>
    </source>
</evidence>
<dbReference type="KEGG" id="bbae:FRD01_22595"/>
<evidence type="ECO:0000313" key="9">
    <source>
        <dbReference type="Proteomes" id="UP000321595"/>
    </source>
</evidence>
<evidence type="ECO:0000259" key="7">
    <source>
        <dbReference type="Pfam" id="PF00350"/>
    </source>
</evidence>
<evidence type="ECO:0000256" key="4">
    <source>
        <dbReference type="ARBA" id="ARBA00023134"/>
    </source>
</evidence>
<feature type="coiled-coil region" evidence="6">
    <location>
        <begin position="423"/>
        <end position="450"/>
    </location>
</feature>
<feature type="coiled-coil region" evidence="6">
    <location>
        <begin position="580"/>
        <end position="607"/>
    </location>
</feature>
<proteinExistence type="predicted"/>
<protein>
    <recommendedName>
        <fullName evidence="7">Dynamin N-terminal domain-containing protein</fullName>
    </recommendedName>
</protein>
<dbReference type="SUPFAM" id="SSF52540">
    <property type="entry name" value="P-loop containing nucleoside triphosphate hydrolases"/>
    <property type="match status" value="1"/>
</dbReference>
<dbReference type="InterPro" id="IPR027094">
    <property type="entry name" value="Mitofusin_fam"/>
</dbReference>
<comment type="subcellular location">
    <subcellularLocation>
        <location evidence="1">Membrane</location>
    </subcellularLocation>
</comment>
<keyword evidence="5" id="KW-0472">Membrane</keyword>
<gene>
    <name evidence="8" type="ORF">FRD01_22595</name>
</gene>
<dbReference type="GO" id="GO:0003924">
    <property type="term" value="F:GTPase activity"/>
    <property type="evidence" value="ECO:0007669"/>
    <property type="project" value="InterPro"/>
</dbReference>
<dbReference type="InterPro" id="IPR045063">
    <property type="entry name" value="Dynamin_N"/>
</dbReference>
<reference evidence="8 9" key="1">
    <citation type="submission" date="2019-08" db="EMBL/GenBank/DDBJ databases">
        <authorList>
            <person name="Liang Q."/>
        </authorList>
    </citation>
    <scope>NUCLEOTIDE SEQUENCE [LARGE SCALE GENOMIC DNA]</scope>
    <source>
        <strain evidence="8 9">V1718</strain>
    </source>
</reference>
<dbReference type="PANTHER" id="PTHR10465:SF0">
    <property type="entry name" value="SARCALUMENIN"/>
    <property type="match status" value="1"/>
</dbReference>
<dbReference type="PANTHER" id="PTHR10465">
    <property type="entry name" value="TRANSMEMBRANE GTPASE FZO1"/>
    <property type="match status" value="1"/>
</dbReference>
<dbReference type="CDD" id="cd00882">
    <property type="entry name" value="Ras_like_GTPase"/>
    <property type="match status" value="1"/>
</dbReference>
<dbReference type="GO" id="GO:0005525">
    <property type="term" value="F:GTP binding"/>
    <property type="evidence" value="ECO:0007669"/>
    <property type="project" value="UniProtKB-KW"/>
</dbReference>
<dbReference type="RefSeq" id="WP_146963243.1">
    <property type="nucleotide sequence ID" value="NZ_CP042467.1"/>
</dbReference>
<evidence type="ECO:0000256" key="2">
    <source>
        <dbReference type="ARBA" id="ARBA00022741"/>
    </source>
</evidence>
<keyword evidence="4" id="KW-0342">GTP-binding</keyword>
<sequence length="783" mass="87909">MPNQSSVGTLLMNVALQWDRATEAFEEFVPDIEAALETSLPEVRQELQKLKDSVVRLKREAQQPTVVLATTGTTSSGKSTIANVLVGDALLPKAVQEMSAGVVTIEHDQIRRLKVTDTKNAKWETGEWTDLSAEEIQDRLAKLMEAYRNALDGLAPHECEEIEPPSCTVQWPTRLGLNADAFGLPKGCKIRILDLPGLKYVDDNLNGDVVKREAKGAMCIVAYNSYETDANKQAALLNQVVDQVKVLGGSPARMMFILNRIDAFLTDPNPEESEKVFTHRVTHAVQSKLREALPEYADEIKKILPLGFSSEPALMTLMADNPNSSAESQETAISNLDKHYNALFPREFLNELPRSASRFSAQEKKEFVQIGSKGARLDRFEATLRDHIAKNLPELLLPHLVQEASEPARNVLRFLDTRISTFKLLREQEVEDAQQRLEEINQQLMASQAEVLGLVGPLRDLPEDEDLQIHLVNAGEILSSGLGLNAAPLWSVFHDIVKQPLDRLMAYTWESGTQEGGHDELLDGIGGKELQKSLRNLMAGPYGAISQTGGKIEDSQAEQTKKDLNAFSRALTNTANRLLVRESEIQGKRLENLLQEIETKIAEQLGKNANEILAANGHQFKGLGDLFHRQFSIPKLQIQRIHFEPDIERWSETLKEVNIVKQQRWKYIPFFTKSVVVTIEKSASGMKFGSYESILASFGGSFETSNLEDSVREWLVESIKGFDHELESTLEAGVNEYRRQLQDRLKELKKGVQVKVRIVESHEKGIDKLRQRVQDGEDWRKLK</sequence>
<keyword evidence="9" id="KW-1185">Reference proteome</keyword>
<dbReference type="EMBL" id="CP042467">
    <property type="protein sequence ID" value="QED29972.1"/>
    <property type="molecule type" value="Genomic_DNA"/>
</dbReference>
<keyword evidence="2" id="KW-0547">Nucleotide-binding</keyword>
<evidence type="ECO:0000256" key="1">
    <source>
        <dbReference type="ARBA" id="ARBA00004370"/>
    </source>
</evidence>
<keyword evidence="3" id="KW-0378">Hydrolase</keyword>
<dbReference type="GO" id="GO:0008053">
    <property type="term" value="P:mitochondrial fusion"/>
    <property type="evidence" value="ECO:0007669"/>
    <property type="project" value="TreeGrafter"/>
</dbReference>
<organism evidence="8 9">
    <name type="scientific">Microvenator marinus</name>
    <dbReference type="NCBI Taxonomy" id="2600177"/>
    <lineage>
        <taxon>Bacteria</taxon>
        <taxon>Deltaproteobacteria</taxon>
        <taxon>Bradymonadales</taxon>
        <taxon>Microvenatoraceae</taxon>
        <taxon>Microvenator</taxon>
    </lineage>
</organism>
<accession>A0A5B8XVN0</accession>
<keyword evidence="6" id="KW-0175">Coiled coil</keyword>
<evidence type="ECO:0000313" key="8">
    <source>
        <dbReference type="EMBL" id="QED29972.1"/>
    </source>
</evidence>
<dbReference type="OrthoDB" id="444532at2"/>
<dbReference type="Gene3D" id="3.40.50.300">
    <property type="entry name" value="P-loop containing nucleotide triphosphate hydrolases"/>
    <property type="match status" value="1"/>
</dbReference>
<dbReference type="AlphaFoldDB" id="A0A5B8XVN0"/>
<dbReference type="GO" id="GO:0016020">
    <property type="term" value="C:membrane"/>
    <property type="evidence" value="ECO:0007669"/>
    <property type="project" value="UniProtKB-SubCell"/>
</dbReference>
<dbReference type="Pfam" id="PF00350">
    <property type="entry name" value="Dynamin_N"/>
    <property type="match status" value="1"/>
</dbReference>
<evidence type="ECO:0000256" key="5">
    <source>
        <dbReference type="ARBA" id="ARBA00023136"/>
    </source>
</evidence>
<evidence type="ECO:0000256" key="6">
    <source>
        <dbReference type="SAM" id="Coils"/>
    </source>
</evidence>
<dbReference type="InterPro" id="IPR027417">
    <property type="entry name" value="P-loop_NTPase"/>
</dbReference>
<feature type="domain" description="Dynamin N-terminal" evidence="7">
    <location>
        <begin position="69"/>
        <end position="244"/>
    </location>
</feature>